<organism evidence="3 4">
    <name type="scientific">Candidatus Cryptobacteroides intestinavium</name>
    <dbReference type="NCBI Taxonomy" id="2840766"/>
    <lineage>
        <taxon>Bacteria</taxon>
        <taxon>Pseudomonadati</taxon>
        <taxon>Bacteroidota</taxon>
        <taxon>Bacteroidia</taxon>
        <taxon>Bacteroidales</taxon>
        <taxon>Candidatus Cryptobacteroides</taxon>
    </lineage>
</organism>
<accession>A0A9D9EZS2</accession>
<dbReference type="Proteomes" id="UP000823661">
    <property type="component" value="Unassembled WGS sequence"/>
</dbReference>
<comment type="caution">
    <text evidence="3">The sequence shown here is derived from an EMBL/GenBank/DDBJ whole genome shotgun (WGS) entry which is preliminary data.</text>
</comment>
<reference evidence="3" key="1">
    <citation type="submission" date="2020-10" db="EMBL/GenBank/DDBJ databases">
        <authorList>
            <person name="Gilroy R."/>
        </authorList>
    </citation>
    <scope>NUCLEOTIDE SEQUENCE</scope>
    <source>
        <strain evidence="3">B1-20833</strain>
    </source>
</reference>
<dbReference type="Gene3D" id="2.60.40.3620">
    <property type="match status" value="1"/>
</dbReference>
<name>A0A9D9EZS2_9BACT</name>
<dbReference type="PROSITE" id="PS51257">
    <property type="entry name" value="PROKAR_LIPOPROTEIN"/>
    <property type="match status" value="1"/>
</dbReference>
<proteinExistence type="predicted"/>
<feature type="chain" id="PRO_5038417160" evidence="1">
    <location>
        <begin position="21"/>
        <end position="372"/>
    </location>
</feature>
<protein>
    <submittedName>
        <fullName evidence="3">SusE domain-containing protein</fullName>
    </submittedName>
</protein>
<dbReference type="EMBL" id="JADIMI010000066">
    <property type="protein sequence ID" value="MBO8452574.1"/>
    <property type="molecule type" value="Genomic_DNA"/>
</dbReference>
<feature type="domain" description="SusE outer membrane protein" evidence="2">
    <location>
        <begin position="35"/>
        <end position="125"/>
    </location>
</feature>
<evidence type="ECO:0000313" key="4">
    <source>
        <dbReference type="Proteomes" id="UP000823661"/>
    </source>
</evidence>
<dbReference type="InterPro" id="IPR025970">
    <property type="entry name" value="SusE"/>
</dbReference>
<keyword evidence="1" id="KW-0732">Signal</keyword>
<evidence type="ECO:0000313" key="3">
    <source>
        <dbReference type="EMBL" id="MBO8452574.1"/>
    </source>
</evidence>
<sequence length="372" mass="40982">MKRKFYIIYALAIIAGAAGCSDKMVFRTGSVSPVESLITPEDGTYIELQSSSTATTEFRWSPAYAEDGNPPQYEVVFYSEPDGEIVYRVDAGFSTSAGIPHKELNSAARAAGIETGADGTMYWAVVASRGITQSEVTVTPYSLEVTRLLGFEEIPEALYITGAGSEGGDDISAACKAINGTEEGTFIFYHQLKAGQGFTFIDSMDEGHKTYTVTDGILDDQSTVPATVAEDGLYRIALDFNIRSITFEPVTNVIFNFADSFETAMTYIGNGMWKLTGYSVAFIDHGSWEEDRYNFRAMVDGTEMLWGYEAGDSSRPGSLTGSYFYVYEYVYDGNRWQNPYKFADSVNGSTVDITLYMNGDMDHPTHIIDNIR</sequence>
<dbReference type="Pfam" id="PF14292">
    <property type="entry name" value="SusE"/>
    <property type="match status" value="1"/>
</dbReference>
<feature type="signal peptide" evidence="1">
    <location>
        <begin position="1"/>
        <end position="20"/>
    </location>
</feature>
<gene>
    <name evidence="3" type="ORF">IAC06_06795</name>
</gene>
<reference evidence="3" key="2">
    <citation type="journal article" date="2021" name="PeerJ">
        <title>Extensive microbial diversity within the chicken gut microbiome revealed by metagenomics and culture.</title>
        <authorList>
            <person name="Gilroy R."/>
            <person name="Ravi A."/>
            <person name="Getino M."/>
            <person name="Pursley I."/>
            <person name="Horton D.L."/>
            <person name="Alikhan N.F."/>
            <person name="Baker D."/>
            <person name="Gharbi K."/>
            <person name="Hall N."/>
            <person name="Watson M."/>
            <person name="Adriaenssens E.M."/>
            <person name="Foster-Nyarko E."/>
            <person name="Jarju S."/>
            <person name="Secka A."/>
            <person name="Antonio M."/>
            <person name="Oren A."/>
            <person name="Chaudhuri R.R."/>
            <person name="La Ragione R."/>
            <person name="Hildebrand F."/>
            <person name="Pallen M.J."/>
        </authorList>
    </citation>
    <scope>NUCLEOTIDE SEQUENCE</scope>
    <source>
        <strain evidence="3">B1-20833</strain>
    </source>
</reference>
<dbReference type="AlphaFoldDB" id="A0A9D9EZS2"/>
<evidence type="ECO:0000259" key="2">
    <source>
        <dbReference type="Pfam" id="PF14292"/>
    </source>
</evidence>
<evidence type="ECO:0000256" key="1">
    <source>
        <dbReference type="SAM" id="SignalP"/>
    </source>
</evidence>